<dbReference type="SUPFAM" id="SSF55073">
    <property type="entry name" value="Nucleotide cyclase"/>
    <property type="match status" value="1"/>
</dbReference>
<dbReference type="SUPFAM" id="SSF141868">
    <property type="entry name" value="EAL domain-like"/>
    <property type="match status" value="1"/>
</dbReference>
<proteinExistence type="predicted"/>
<keyword evidence="5" id="KW-1185">Reference proteome</keyword>
<dbReference type="InterPro" id="IPR050706">
    <property type="entry name" value="Cyclic-di-GMP_PDE-like"/>
</dbReference>
<dbReference type="PROSITE" id="PS50887">
    <property type="entry name" value="GGDEF"/>
    <property type="match status" value="1"/>
</dbReference>
<organism evidence="4 5">
    <name type="scientific">Tamaricihabitans halophyticus</name>
    <dbReference type="NCBI Taxonomy" id="1262583"/>
    <lineage>
        <taxon>Bacteria</taxon>
        <taxon>Bacillati</taxon>
        <taxon>Actinomycetota</taxon>
        <taxon>Actinomycetes</taxon>
        <taxon>Pseudonocardiales</taxon>
        <taxon>Pseudonocardiaceae</taxon>
        <taxon>Tamaricihabitans</taxon>
    </lineage>
</organism>
<evidence type="ECO:0000256" key="1">
    <source>
        <dbReference type="SAM" id="MobiDB-lite"/>
    </source>
</evidence>
<dbReference type="InterPro" id="IPR035919">
    <property type="entry name" value="EAL_sf"/>
</dbReference>
<dbReference type="SUPFAM" id="SSF54631">
    <property type="entry name" value="CBS-domain pair"/>
    <property type="match status" value="1"/>
</dbReference>
<dbReference type="NCBIfam" id="TIGR00254">
    <property type="entry name" value="GGDEF"/>
    <property type="match status" value="1"/>
</dbReference>
<dbReference type="InterPro" id="IPR000160">
    <property type="entry name" value="GGDEF_dom"/>
</dbReference>
<feature type="region of interest" description="Disordered" evidence="1">
    <location>
        <begin position="232"/>
        <end position="251"/>
    </location>
</feature>
<dbReference type="GO" id="GO:0071111">
    <property type="term" value="F:cyclic-guanylate-specific phosphodiesterase activity"/>
    <property type="evidence" value="ECO:0007669"/>
    <property type="project" value="InterPro"/>
</dbReference>
<dbReference type="SMART" id="SM00267">
    <property type="entry name" value="GGDEF"/>
    <property type="match status" value="1"/>
</dbReference>
<dbReference type="Gene3D" id="3.30.70.270">
    <property type="match status" value="1"/>
</dbReference>
<dbReference type="PANTHER" id="PTHR33121">
    <property type="entry name" value="CYCLIC DI-GMP PHOSPHODIESTERASE PDEF"/>
    <property type="match status" value="1"/>
</dbReference>
<accession>A0A4R2R2K1</accession>
<reference evidence="4 5" key="1">
    <citation type="submission" date="2019-03" db="EMBL/GenBank/DDBJ databases">
        <title>Genomic Encyclopedia of Type Strains, Phase IV (KMG-IV): sequencing the most valuable type-strain genomes for metagenomic binning, comparative biology and taxonomic classification.</title>
        <authorList>
            <person name="Goeker M."/>
        </authorList>
    </citation>
    <scope>NUCLEOTIDE SEQUENCE [LARGE SCALE GENOMIC DNA]</scope>
    <source>
        <strain evidence="4 5">DSM 45765</strain>
    </source>
</reference>
<dbReference type="InterPro" id="IPR029787">
    <property type="entry name" value="Nucleotide_cyclase"/>
</dbReference>
<feature type="domain" description="EAL" evidence="2">
    <location>
        <begin position="1"/>
        <end position="238"/>
    </location>
</feature>
<dbReference type="InterPro" id="IPR043128">
    <property type="entry name" value="Rev_trsase/Diguanyl_cyclase"/>
</dbReference>
<dbReference type="PANTHER" id="PTHR33121:SF70">
    <property type="entry name" value="SIGNALING PROTEIN YKOW"/>
    <property type="match status" value="1"/>
</dbReference>
<dbReference type="PROSITE" id="PS50883">
    <property type="entry name" value="EAL"/>
    <property type="match status" value="1"/>
</dbReference>
<sequence length="565" mass="60593">MKADLGTVRFAFQPLYSLRDGKVVAVETLARPRAGSITDLLRSARGQVQLAELDLALATKSVHTAAEQDANLPLHVNLLATTAVRPVREFQPLLRALSDSGRRTRDVVLEICPPFGRIPPDTLLRGMHALAEQGFRIAVDGVGEGDVPMRVLAQAPADTIKIDRRIIAGLPDDPCAMALTESLVHLAKRNDAHPVAVGVETEAQLEAARGLGIRLAQGELLAKARFELSTAPSMSPVTPARGKQHPVAFGPTQAPRVRDFLRPAHTLPAEATADEVREVFVAEGGPTGVVLVDEHDRPRWSIDRNRFLLAVTGPYGHALHASKEAARLADPPHVIGIEATAMQLLDLVTNAAWSRTGDNVIVIDARGRCVGMVRVTEVVRGVAETKIEHAAALNPLTRLPGSDVVARDVDGRIAARRAFATAWLDVDGFKTVNDTAGFAAGDDLLRDLGRTLSSATTGLRTVTIGHVGGDDFLLVSDLEELPIVASAVLDRQWMVERLPVTVSLATLVCAVGAVNSYREVARLLAPLKTHAKAVRGSSWVLGRPGSDRVDVLRGRPHRLPAQRVS</sequence>
<dbReference type="AlphaFoldDB" id="A0A4R2R2K1"/>
<dbReference type="Proteomes" id="UP000294911">
    <property type="component" value="Unassembled WGS sequence"/>
</dbReference>
<dbReference type="InterPro" id="IPR046342">
    <property type="entry name" value="CBS_dom_sf"/>
</dbReference>
<name>A0A4R2R2K1_9PSEU</name>
<feature type="domain" description="GGDEF" evidence="3">
    <location>
        <begin position="417"/>
        <end position="544"/>
    </location>
</feature>
<evidence type="ECO:0000313" key="5">
    <source>
        <dbReference type="Proteomes" id="UP000294911"/>
    </source>
</evidence>
<gene>
    <name evidence="4" type="ORF">EV191_104234</name>
</gene>
<dbReference type="InterPro" id="IPR001633">
    <property type="entry name" value="EAL_dom"/>
</dbReference>
<evidence type="ECO:0000313" key="4">
    <source>
        <dbReference type="EMBL" id="TCP53665.1"/>
    </source>
</evidence>
<evidence type="ECO:0000259" key="2">
    <source>
        <dbReference type="PROSITE" id="PS50883"/>
    </source>
</evidence>
<dbReference type="Gene3D" id="3.20.20.450">
    <property type="entry name" value="EAL domain"/>
    <property type="match status" value="1"/>
</dbReference>
<comment type="caution">
    <text evidence="4">The sequence shown here is derived from an EMBL/GenBank/DDBJ whole genome shotgun (WGS) entry which is preliminary data.</text>
</comment>
<protein>
    <submittedName>
        <fullName evidence="4">Diguanylate cyclase/phosphodiesterase</fullName>
    </submittedName>
</protein>
<dbReference type="EMBL" id="SLXQ01000004">
    <property type="protein sequence ID" value="TCP53665.1"/>
    <property type="molecule type" value="Genomic_DNA"/>
</dbReference>
<dbReference type="Pfam" id="PF00990">
    <property type="entry name" value="GGDEF"/>
    <property type="match status" value="1"/>
</dbReference>
<dbReference type="Pfam" id="PF00563">
    <property type="entry name" value="EAL"/>
    <property type="match status" value="1"/>
</dbReference>
<dbReference type="SMART" id="SM00052">
    <property type="entry name" value="EAL"/>
    <property type="match status" value="1"/>
</dbReference>
<evidence type="ECO:0000259" key="3">
    <source>
        <dbReference type="PROSITE" id="PS50887"/>
    </source>
</evidence>
<dbReference type="CDD" id="cd01948">
    <property type="entry name" value="EAL"/>
    <property type="match status" value="1"/>
</dbReference>